<evidence type="ECO:0000313" key="3">
    <source>
        <dbReference type="EMBL" id="SDS11184.1"/>
    </source>
</evidence>
<dbReference type="Proteomes" id="UP000199103">
    <property type="component" value="Chromosome I"/>
</dbReference>
<gene>
    <name evidence="3" type="ORF">SAMN04489812_0918</name>
</gene>
<keyword evidence="4" id="KW-1185">Reference proteome</keyword>
<proteinExistence type="predicted"/>
<dbReference type="InterPro" id="IPR012349">
    <property type="entry name" value="Split_barrel_FMN-bd"/>
</dbReference>
<feature type="domain" description="Flavin reductase like" evidence="2">
    <location>
        <begin position="28"/>
        <end position="172"/>
    </location>
</feature>
<sequence>MSAHPDPQRSPDADRLAEVTADDFRQIFRRHPAGVAVITLINAAGTPVGFTATSVISVAATPPTVAFSLAASSRSWPAVARSESLVINFLTAEQAEASSRFAATDVDRFAAGGWSVLESGEPVLDGGHSWLRGTVNRRIPVGPSFLIIVDVLRTEVRSTEPPLVYHDRAHHTLVPAAPRENGEHR</sequence>
<dbReference type="Pfam" id="PF01613">
    <property type="entry name" value="Flavin_Reduct"/>
    <property type="match status" value="1"/>
</dbReference>
<organism evidence="3 4">
    <name type="scientific">Microlunatus soli</name>
    <dbReference type="NCBI Taxonomy" id="630515"/>
    <lineage>
        <taxon>Bacteria</taxon>
        <taxon>Bacillati</taxon>
        <taxon>Actinomycetota</taxon>
        <taxon>Actinomycetes</taxon>
        <taxon>Propionibacteriales</taxon>
        <taxon>Propionibacteriaceae</taxon>
        <taxon>Microlunatus</taxon>
    </lineage>
</organism>
<dbReference type="PANTHER" id="PTHR30466:SF1">
    <property type="entry name" value="FMN REDUCTASE (NADH) RUTF"/>
    <property type="match status" value="1"/>
</dbReference>
<reference evidence="3 4" key="1">
    <citation type="submission" date="2016-10" db="EMBL/GenBank/DDBJ databases">
        <authorList>
            <person name="de Groot N.N."/>
        </authorList>
    </citation>
    <scope>NUCLEOTIDE SEQUENCE [LARGE SCALE GENOMIC DNA]</scope>
    <source>
        <strain evidence="3 4">DSM 21800</strain>
    </source>
</reference>
<dbReference type="RefSeq" id="WP_091520567.1">
    <property type="nucleotide sequence ID" value="NZ_LT629772.1"/>
</dbReference>
<keyword evidence="1" id="KW-0560">Oxidoreductase</keyword>
<dbReference type="GO" id="GO:0042602">
    <property type="term" value="F:riboflavin reductase (NADPH) activity"/>
    <property type="evidence" value="ECO:0007669"/>
    <property type="project" value="TreeGrafter"/>
</dbReference>
<dbReference type="InterPro" id="IPR050268">
    <property type="entry name" value="NADH-dep_flavin_reductase"/>
</dbReference>
<dbReference type="InterPro" id="IPR002563">
    <property type="entry name" value="Flavin_Rdtase-like_dom"/>
</dbReference>
<evidence type="ECO:0000313" key="4">
    <source>
        <dbReference type="Proteomes" id="UP000199103"/>
    </source>
</evidence>
<dbReference type="EMBL" id="LT629772">
    <property type="protein sequence ID" value="SDS11184.1"/>
    <property type="molecule type" value="Genomic_DNA"/>
</dbReference>
<dbReference type="Gene3D" id="2.30.110.10">
    <property type="entry name" value="Electron Transport, Fmn-binding Protein, Chain A"/>
    <property type="match status" value="1"/>
</dbReference>
<dbReference type="STRING" id="630515.SAMN04489812_0918"/>
<accession>A0A1H1PJ70</accession>
<dbReference type="GO" id="GO:0006208">
    <property type="term" value="P:pyrimidine nucleobase catabolic process"/>
    <property type="evidence" value="ECO:0007669"/>
    <property type="project" value="TreeGrafter"/>
</dbReference>
<name>A0A1H1PJ70_9ACTN</name>
<dbReference type="GO" id="GO:0010181">
    <property type="term" value="F:FMN binding"/>
    <property type="evidence" value="ECO:0007669"/>
    <property type="project" value="InterPro"/>
</dbReference>
<dbReference type="SUPFAM" id="SSF50475">
    <property type="entry name" value="FMN-binding split barrel"/>
    <property type="match status" value="1"/>
</dbReference>
<dbReference type="OrthoDB" id="9792858at2"/>
<evidence type="ECO:0000256" key="1">
    <source>
        <dbReference type="ARBA" id="ARBA00023002"/>
    </source>
</evidence>
<dbReference type="PANTHER" id="PTHR30466">
    <property type="entry name" value="FLAVIN REDUCTASE"/>
    <property type="match status" value="1"/>
</dbReference>
<evidence type="ECO:0000259" key="2">
    <source>
        <dbReference type="SMART" id="SM00903"/>
    </source>
</evidence>
<dbReference type="SMART" id="SM00903">
    <property type="entry name" value="Flavin_Reduct"/>
    <property type="match status" value="1"/>
</dbReference>
<protein>
    <submittedName>
        <fullName evidence="3">NADH-FMN oxidoreductase RutF, flavin reductase (DIM6/NTAB) family</fullName>
    </submittedName>
</protein>
<dbReference type="AlphaFoldDB" id="A0A1H1PJ70"/>